<dbReference type="AlphaFoldDB" id="A0AAV2STC1"/>
<reference evidence="1 2" key="1">
    <citation type="submission" date="2024-05" db="EMBL/GenBank/DDBJ databases">
        <authorList>
            <person name="Wallberg A."/>
        </authorList>
    </citation>
    <scope>NUCLEOTIDE SEQUENCE [LARGE SCALE GENOMIC DNA]</scope>
</reference>
<dbReference type="EMBL" id="CAXKWB010103740">
    <property type="protein sequence ID" value="CAL4226936.1"/>
    <property type="molecule type" value="Genomic_DNA"/>
</dbReference>
<evidence type="ECO:0000313" key="2">
    <source>
        <dbReference type="Proteomes" id="UP001497623"/>
    </source>
</evidence>
<protein>
    <submittedName>
        <fullName evidence="1">Uncharacterized protein</fullName>
    </submittedName>
</protein>
<feature type="non-terminal residue" evidence="1">
    <location>
        <position position="120"/>
    </location>
</feature>
<sequence length="120" mass="13553">MNDMIHCLNAFFLSQFADNSTLTYSSLNIDQALLTVETEINHVLEWLAANKLIIDLNKTPLMVLKIQTGPLSISITANEQIINEVTETKFMGVILDNKLSWNAHINYISKKISVYLKNAL</sequence>
<comment type="caution">
    <text evidence="1">The sequence shown here is derived from an EMBL/GenBank/DDBJ whole genome shotgun (WGS) entry which is preliminary data.</text>
</comment>
<organism evidence="1 2">
    <name type="scientific">Meganyctiphanes norvegica</name>
    <name type="common">Northern krill</name>
    <name type="synonym">Thysanopoda norvegica</name>
    <dbReference type="NCBI Taxonomy" id="48144"/>
    <lineage>
        <taxon>Eukaryota</taxon>
        <taxon>Metazoa</taxon>
        <taxon>Ecdysozoa</taxon>
        <taxon>Arthropoda</taxon>
        <taxon>Crustacea</taxon>
        <taxon>Multicrustacea</taxon>
        <taxon>Malacostraca</taxon>
        <taxon>Eumalacostraca</taxon>
        <taxon>Eucarida</taxon>
        <taxon>Euphausiacea</taxon>
        <taxon>Euphausiidae</taxon>
        <taxon>Meganyctiphanes</taxon>
    </lineage>
</organism>
<accession>A0AAV2STC1</accession>
<gene>
    <name evidence="1" type="ORF">MNOR_LOCUS39505</name>
</gene>
<dbReference type="Proteomes" id="UP001497623">
    <property type="component" value="Unassembled WGS sequence"/>
</dbReference>
<proteinExistence type="predicted"/>
<name>A0AAV2STC1_MEGNR</name>
<evidence type="ECO:0000313" key="1">
    <source>
        <dbReference type="EMBL" id="CAL4226936.1"/>
    </source>
</evidence>
<keyword evidence="2" id="KW-1185">Reference proteome</keyword>